<feature type="transmembrane region" description="Helical" evidence="9">
    <location>
        <begin position="119"/>
        <end position="144"/>
    </location>
</feature>
<feature type="transmembrane region" description="Helical" evidence="9">
    <location>
        <begin position="398"/>
        <end position="418"/>
    </location>
</feature>
<dbReference type="PROSITE" id="PS00217">
    <property type="entry name" value="SUGAR_TRANSPORT_2"/>
    <property type="match status" value="1"/>
</dbReference>
<keyword evidence="5 9" id="KW-0472">Membrane</keyword>
<evidence type="ECO:0000256" key="2">
    <source>
        <dbReference type="ARBA" id="ARBA00022475"/>
    </source>
</evidence>
<dbReference type="CDD" id="cd17358">
    <property type="entry name" value="MFS_GLUT6_8_Class3_like"/>
    <property type="match status" value="1"/>
</dbReference>
<feature type="transmembrane region" description="Helical" evidence="9">
    <location>
        <begin position="264"/>
        <end position="286"/>
    </location>
</feature>
<gene>
    <name evidence="11" type="ORF">g.6019</name>
</gene>
<name>A0A1B6E0I4_9HEMI</name>
<dbReference type="AlphaFoldDB" id="A0A1B6E0I4"/>
<evidence type="ECO:0000256" key="5">
    <source>
        <dbReference type="ARBA" id="ARBA00023136"/>
    </source>
</evidence>
<evidence type="ECO:0000256" key="8">
    <source>
        <dbReference type="RuleBase" id="RU003346"/>
    </source>
</evidence>
<feature type="transmembrane region" description="Helical" evidence="9">
    <location>
        <begin position="301"/>
        <end position="322"/>
    </location>
</feature>
<sequence>MTEEKHVEAASMLGRAKKKEGKKLPQYLATIAVTISSIAFGSELAWTSPALPYLSSANSTLPISPEEGSWIGSLLAIGAIVGALPAGYISDIYGRKLVCAALSVPFILSWVLVCFAKSVYFIYIARLLAGFATGASSAICPMYIGEIAEASIRGTLGGYVQLMVTIGILYVYLLGAVLPYYLLNLGCGLVPIIFLIAFLNAPETPVFLLSKNRKSDAEKALRQLRGNEYDIQYELNAIENEISKSNANKASFVQIFSQRATVKALVCALGLMLFQQFSGINAVIFYSQQIFKEAGSTLDPGLSAIIVGVVQVLVTYIASLLADRAGRRVLLLISQSVMAICLGVLGYFFKMKDSGEDVSSLGLVPLASVVVFIVVFSLGAGPIPWLMVGELFTSEIKGIATGIAVGMNWTSVFIVTKTFQALINNFGNNVTFWCFGLICAVGAVFIFFIIPETKGKSLEEIQMELSGKKRSNVV</sequence>
<dbReference type="InterPro" id="IPR044775">
    <property type="entry name" value="MFS_ERD6/Tret1-like"/>
</dbReference>
<proteinExistence type="inferred from homology"/>
<evidence type="ECO:0000256" key="7">
    <source>
        <dbReference type="ARBA" id="ARBA00024348"/>
    </source>
</evidence>
<dbReference type="FunFam" id="1.20.1250.20:FF:000055">
    <property type="entry name" value="Facilitated trehalose transporter Tret1-2 homolog"/>
    <property type="match status" value="1"/>
</dbReference>
<keyword evidence="2" id="KW-1003">Cell membrane</keyword>
<dbReference type="EMBL" id="GEDC01005863">
    <property type="protein sequence ID" value="JAS31435.1"/>
    <property type="molecule type" value="Transcribed_RNA"/>
</dbReference>
<dbReference type="InterPro" id="IPR005829">
    <property type="entry name" value="Sugar_transporter_CS"/>
</dbReference>
<feature type="transmembrane region" description="Helical" evidence="9">
    <location>
        <begin position="329"/>
        <end position="349"/>
    </location>
</feature>
<dbReference type="InterPro" id="IPR050549">
    <property type="entry name" value="MFS_Trehalose_Transporter"/>
</dbReference>
<dbReference type="InterPro" id="IPR003663">
    <property type="entry name" value="Sugar/inositol_transpt"/>
</dbReference>
<comment type="similarity">
    <text evidence="7">Belongs to the major facilitator superfamily. Sugar transporter (TC 2.A.1.1) family. Trehalose transporter subfamily.</text>
</comment>
<keyword evidence="3 9" id="KW-0812">Transmembrane</keyword>
<feature type="transmembrane region" description="Helical" evidence="9">
    <location>
        <begin position="361"/>
        <end position="386"/>
    </location>
</feature>
<dbReference type="PRINTS" id="PR00171">
    <property type="entry name" value="SUGRTRNSPORT"/>
</dbReference>
<dbReference type="PANTHER" id="PTHR48021">
    <property type="match status" value="1"/>
</dbReference>
<dbReference type="PANTHER" id="PTHR48021:SF86">
    <property type="entry name" value="FACILITATED TREHALOSE TRANSPORTER TRET1-1-LIKE PROTEIN"/>
    <property type="match status" value="1"/>
</dbReference>
<keyword evidence="8" id="KW-0813">Transport</keyword>
<dbReference type="GO" id="GO:0051119">
    <property type="term" value="F:sugar transmembrane transporter activity"/>
    <property type="evidence" value="ECO:0007669"/>
    <property type="project" value="InterPro"/>
</dbReference>
<feature type="transmembrane region" description="Helical" evidence="9">
    <location>
        <begin position="68"/>
        <end position="90"/>
    </location>
</feature>
<dbReference type="InterPro" id="IPR036259">
    <property type="entry name" value="MFS_trans_sf"/>
</dbReference>
<keyword evidence="4 9" id="KW-1133">Transmembrane helix</keyword>
<feature type="transmembrane region" description="Helical" evidence="9">
    <location>
        <begin position="430"/>
        <end position="450"/>
    </location>
</feature>
<dbReference type="PROSITE" id="PS00216">
    <property type="entry name" value="SUGAR_TRANSPORT_1"/>
    <property type="match status" value="2"/>
</dbReference>
<evidence type="ECO:0000313" key="11">
    <source>
        <dbReference type="EMBL" id="JAS31435.1"/>
    </source>
</evidence>
<evidence type="ECO:0000256" key="9">
    <source>
        <dbReference type="SAM" id="Phobius"/>
    </source>
</evidence>
<dbReference type="InterPro" id="IPR020846">
    <property type="entry name" value="MFS_dom"/>
</dbReference>
<feature type="transmembrane region" description="Helical" evidence="9">
    <location>
        <begin position="156"/>
        <end position="175"/>
    </location>
</feature>
<evidence type="ECO:0000259" key="10">
    <source>
        <dbReference type="PROSITE" id="PS50850"/>
    </source>
</evidence>
<evidence type="ECO:0000256" key="1">
    <source>
        <dbReference type="ARBA" id="ARBA00004651"/>
    </source>
</evidence>
<comment type="subcellular location">
    <subcellularLocation>
        <location evidence="1">Cell membrane</location>
        <topology evidence="1">Multi-pass membrane protein</topology>
    </subcellularLocation>
</comment>
<dbReference type="PROSITE" id="PS50850">
    <property type="entry name" value="MFS"/>
    <property type="match status" value="1"/>
</dbReference>
<evidence type="ECO:0000256" key="6">
    <source>
        <dbReference type="ARBA" id="ARBA00023180"/>
    </source>
</evidence>
<dbReference type="NCBIfam" id="TIGR00879">
    <property type="entry name" value="SP"/>
    <property type="match status" value="1"/>
</dbReference>
<dbReference type="SUPFAM" id="SSF103473">
    <property type="entry name" value="MFS general substrate transporter"/>
    <property type="match status" value="1"/>
</dbReference>
<dbReference type="Gene3D" id="1.20.1250.20">
    <property type="entry name" value="MFS general substrate transporter like domains"/>
    <property type="match status" value="1"/>
</dbReference>
<feature type="transmembrane region" description="Helical" evidence="9">
    <location>
        <begin position="97"/>
        <end position="113"/>
    </location>
</feature>
<feature type="transmembrane region" description="Helical" evidence="9">
    <location>
        <begin position="181"/>
        <end position="201"/>
    </location>
</feature>
<feature type="transmembrane region" description="Helical" evidence="9">
    <location>
        <begin position="27"/>
        <end position="48"/>
    </location>
</feature>
<dbReference type="Pfam" id="PF00083">
    <property type="entry name" value="Sugar_tr"/>
    <property type="match status" value="1"/>
</dbReference>
<evidence type="ECO:0000256" key="4">
    <source>
        <dbReference type="ARBA" id="ARBA00022989"/>
    </source>
</evidence>
<accession>A0A1B6E0I4</accession>
<organism evidence="11">
    <name type="scientific">Clastoptera arizonana</name>
    <name type="common">Arizona spittle bug</name>
    <dbReference type="NCBI Taxonomy" id="38151"/>
    <lineage>
        <taxon>Eukaryota</taxon>
        <taxon>Metazoa</taxon>
        <taxon>Ecdysozoa</taxon>
        <taxon>Arthropoda</taxon>
        <taxon>Hexapoda</taxon>
        <taxon>Insecta</taxon>
        <taxon>Pterygota</taxon>
        <taxon>Neoptera</taxon>
        <taxon>Paraneoptera</taxon>
        <taxon>Hemiptera</taxon>
        <taxon>Auchenorrhyncha</taxon>
        <taxon>Cercopoidea</taxon>
        <taxon>Clastopteridae</taxon>
        <taxon>Clastoptera</taxon>
    </lineage>
</organism>
<feature type="domain" description="Major facilitator superfamily (MFS) profile" evidence="10">
    <location>
        <begin position="29"/>
        <end position="454"/>
    </location>
</feature>
<dbReference type="GO" id="GO:0005886">
    <property type="term" value="C:plasma membrane"/>
    <property type="evidence" value="ECO:0007669"/>
    <property type="project" value="UniProtKB-SubCell"/>
</dbReference>
<protein>
    <recommendedName>
        <fullName evidence="10">Major facilitator superfamily (MFS) profile domain-containing protein</fullName>
    </recommendedName>
</protein>
<keyword evidence="6" id="KW-0325">Glycoprotein</keyword>
<dbReference type="InterPro" id="IPR005828">
    <property type="entry name" value="MFS_sugar_transport-like"/>
</dbReference>
<reference evidence="11" key="1">
    <citation type="submission" date="2015-12" db="EMBL/GenBank/DDBJ databases">
        <title>De novo transcriptome assembly of four potential Pierce s Disease insect vectors from Arizona vineyards.</title>
        <authorList>
            <person name="Tassone E.E."/>
        </authorList>
    </citation>
    <scope>NUCLEOTIDE SEQUENCE</scope>
</reference>
<evidence type="ECO:0000256" key="3">
    <source>
        <dbReference type="ARBA" id="ARBA00022692"/>
    </source>
</evidence>